<dbReference type="InterPro" id="IPR011989">
    <property type="entry name" value="ARM-like"/>
</dbReference>
<sequence>MLSKFTNKFKTYYDLHDIEEEKAKLEILKKKNVANITNSDIKEIVSYMKHYKLSLELLPIILNIISNICMREINVERFEYIGGIKIIIEIFKLYEDNSKIQWLICSCLWNISRVPNMRG</sequence>
<accession>A0A381UK79</accession>
<proteinExistence type="predicted"/>
<gene>
    <name evidence="1" type="ORF">METZ01_LOCUS81374</name>
</gene>
<feature type="non-terminal residue" evidence="1">
    <location>
        <position position="119"/>
    </location>
</feature>
<name>A0A381UK79_9ZZZZ</name>
<dbReference type="Gene3D" id="1.25.10.10">
    <property type="entry name" value="Leucine-rich Repeat Variant"/>
    <property type="match status" value="1"/>
</dbReference>
<reference evidence="1" key="1">
    <citation type="submission" date="2018-05" db="EMBL/GenBank/DDBJ databases">
        <authorList>
            <person name="Lanie J.A."/>
            <person name="Ng W.-L."/>
            <person name="Kazmierczak K.M."/>
            <person name="Andrzejewski T.M."/>
            <person name="Davidsen T.M."/>
            <person name="Wayne K.J."/>
            <person name="Tettelin H."/>
            <person name="Glass J.I."/>
            <person name="Rusch D."/>
            <person name="Podicherti R."/>
            <person name="Tsui H.-C.T."/>
            <person name="Winkler M.E."/>
        </authorList>
    </citation>
    <scope>NUCLEOTIDE SEQUENCE</scope>
</reference>
<dbReference type="AlphaFoldDB" id="A0A381UK79"/>
<dbReference type="EMBL" id="UINC01006598">
    <property type="protein sequence ID" value="SVA28520.1"/>
    <property type="molecule type" value="Genomic_DNA"/>
</dbReference>
<dbReference type="InterPro" id="IPR016024">
    <property type="entry name" value="ARM-type_fold"/>
</dbReference>
<protein>
    <recommendedName>
        <fullName evidence="2">Armadillo repeat-containing domain-containing protein</fullName>
    </recommendedName>
</protein>
<dbReference type="SUPFAM" id="SSF48371">
    <property type="entry name" value="ARM repeat"/>
    <property type="match status" value="1"/>
</dbReference>
<evidence type="ECO:0000313" key="1">
    <source>
        <dbReference type="EMBL" id="SVA28520.1"/>
    </source>
</evidence>
<evidence type="ECO:0008006" key="2">
    <source>
        <dbReference type="Google" id="ProtNLM"/>
    </source>
</evidence>
<organism evidence="1">
    <name type="scientific">marine metagenome</name>
    <dbReference type="NCBI Taxonomy" id="408172"/>
    <lineage>
        <taxon>unclassified sequences</taxon>
        <taxon>metagenomes</taxon>
        <taxon>ecological metagenomes</taxon>
    </lineage>
</organism>